<dbReference type="Gene3D" id="3.90.1150.10">
    <property type="entry name" value="Aspartate Aminotransferase, domain 1"/>
    <property type="match status" value="1"/>
</dbReference>
<reference evidence="7" key="1">
    <citation type="submission" date="2023-03" db="EMBL/GenBank/DDBJ databases">
        <title>Multiphase analysis and comparison of six strains from genera Psychromarinibacter, Lutimaribacter, and Maritimibacter, including a novel species: Psychromarinibacter sediminicola sp. nov.</title>
        <authorList>
            <person name="Wang Y.-H."/>
            <person name="Ye M.-Q."/>
            <person name="Du Z.-J."/>
        </authorList>
    </citation>
    <scope>NUCLEOTIDE SEQUENCE</scope>
    <source>
        <strain evidence="7">C21-152</strain>
    </source>
</reference>
<dbReference type="CDD" id="cd00609">
    <property type="entry name" value="AAT_like"/>
    <property type="match status" value="1"/>
</dbReference>
<dbReference type="SUPFAM" id="SSF53383">
    <property type="entry name" value="PLP-dependent transferases"/>
    <property type="match status" value="1"/>
</dbReference>
<evidence type="ECO:0000313" key="8">
    <source>
        <dbReference type="Proteomes" id="UP001220964"/>
    </source>
</evidence>
<evidence type="ECO:0000256" key="5">
    <source>
        <dbReference type="ARBA" id="ARBA00037974"/>
    </source>
</evidence>
<dbReference type="Proteomes" id="UP001220964">
    <property type="component" value="Unassembled WGS sequence"/>
</dbReference>
<dbReference type="EMBL" id="JARGYC010000018">
    <property type="protein sequence ID" value="MDF0600855.1"/>
    <property type="molecule type" value="Genomic_DNA"/>
</dbReference>
<keyword evidence="8" id="KW-1185">Reference proteome</keyword>
<protein>
    <recommendedName>
        <fullName evidence="2">cysteine-S-conjugate beta-lyase</fullName>
        <ecNumber evidence="2">4.4.1.13</ecNumber>
    </recommendedName>
</protein>
<dbReference type="NCBIfam" id="TIGR04350">
    <property type="entry name" value="C_S_lyase_PatB"/>
    <property type="match status" value="1"/>
</dbReference>
<dbReference type="InterPro" id="IPR015421">
    <property type="entry name" value="PyrdxlP-dep_Trfase_major"/>
</dbReference>
<dbReference type="AlphaFoldDB" id="A0AAE3NTW8"/>
<dbReference type="PANTHER" id="PTHR43525:SF1">
    <property type="entry name" value="PROTEIN MALY"/>
    <property type="match status" value="1"/>
</dbReference>
<name>A0AAE3NTW8_9RHOB</name>
<keyword evidence="3" id="KW-0663">Pyridoxal phosphate</keyword>
<accession>A0AAE3NTW8</accession>
<comment type="cofactor">
    <cofactor evidence="1">
        <name>pyridoxal 5'-phosphate</name>
        <dbReference type="ChEBI" id="CHEBI:597326"/>
    </cofactor>
</comment>
<dbReference type="InterPro" id="IPR004839">
    <property type="entry name" value="Aminotransferase_I/II_large"/>
</dbReference>
<gene>
    <name evidence="7" type="ORF">P1J78_08940</name>
</gene>
<organism evidence="7 8">
    <name type="scientific">Psychromarinibacter sediminicola</name>
    <dbReference type="NCBI Taxonomy" id="3033385"/>
    <lineage>
        <taxon>Bacteria</taxon>
        <taxon>Pseudomonadati</taxon>
        <taxon>Pseudomonadota</taxon>
        <taxon>Alphaproteobacteria</taxon>
        <taxon>Rhodobacterales</taxon>
        <taxon>Paracoccaceae</taxon>
        <taxon>Psychromarinibacter</taxon>
    </lineage>
</organism>
<feature type="domain" description="Aminotransferase class I/classII large" evidence="6">
    <location>
        <begin position="37"/>
        <end position="381"/>
    </location>
</feature>
<keyword evidence="4 7" id="KW-0456">Lyase</keyword>
<evidence type="ECO:0000313" key="7">
    <source>
        <dbReference type="EMBL" id="MDF0600855.1"/>
    </source>
</evidence>
<dbReference type="EC" id="4.4.1.13" evidence="2"/>
<dbReference type="InterPro" id="IPR051798">
    <property type="entry name" value="Class-II_PLP-Dep_Aminotrans"/>
</dbReference>
<evidence type="ECO:0000256" key="3">
    <source>
        <dbReference type="ARBA" id="ARBA00022898"/>
    </source>
</evidence>
<dbReference type="RefSeq" id="WP_275566995.1">
    <property type="nucleotide sequence ID" value="NZ_JARGYC010000018.1"/>
</dbReference>
<dbReference type="InterPro" id="IPR015424">
    <property type="entry name" value="PyrdxlP-dep_Trfase"/>
</dbReference>
<proteinExistence type="inferred from homology"/>
<dbReference type="InterPro" id="IPR015422">
    <property type="entry name" value="PyrdxlP-dep_Trfase_small"/>
</dbReference>
<dbReference type="GO" id="GO:0047804">
    <property type="term" value="F:cysteine-S-conjugate beta-lyase activity"/>
    <property type="evidence" value="ECO:0007669"/>
    <property type="project" value="UniProtKB-EC"/>
</dbReference>
<dbReference type="GO" id="GO:0030170">
    <property type="term" value="F:pyridoxal phosphate binding"/>
    <property type="evidence" value="ECO:0007669"/>
    <property type="project" value="InterPro"/>
</dbReference>
<dbReference type="InterPro" id="IPR027619">
    <property type="entry name" value="C-S_lyase_PatB-like"/>
</dbReference>
<sequence>MDFDRIPNRIGTHASKWDNMEGFSGVSPEDGISMFVADMDFDAADCIRDAIRQEAENGYLGYFGNVEPVTRAVCDWMHGTHGWDVQPDWVSYSHGVVSGFGMVLEAFSDPGEAIVLFTPVYHAFFRKAEAKGRRILQSELVQRDGRYEMDLDALAGQLTGEERIAVLCSPHNPGGRMWEPAEISALADFCAEHDLLLLSDEIHMDLVFPGARHVPTALAAPQATDRLVTITAASKGFNIAGGETGFIIVEDAELRAKIDAVQKSFGGTPNRFGMLMTKAALTEGRAWSEACRAYLAENFAIWKERIGALPGVEVMDMQSTYLSWVDFSNTGMTPEETNRRIRQDARIAQSPGAQFGKGGESFHRFNLAMPRARLMEAIDRLEKAFGDLQ</sequence>
<comment type="similarity">
    <text evidence="5">Belongs to the class-II pyridoxal-phosphate-dependent aminotransferase family. MalY/PatB cystathionine beta-lyase subfamily.</text>
</comment>
<evidence type="ECO:0000256" key="4">
    <source>
        <dbReference type="ARBA" id="ARBA00023239"/>
    </source>
</evidence>
<evidence type="ECO:0000259" key="6">
    <source>
        <dbReference type="Pfam" id="PF00155"/>
    </source>
</evidence>
<evidence type="ECO:0000256" key="2">
    <source>
        <dbReference type="ARBA" id="ARBA00012224"/>
    </source>
</evidence>
<dbReference type="Gene3D" id="3.40.640.10">
    <property type="entry name" value="Type I PLP-dependent aspartate aminotransferase-like (Major domain)"/>
    <property type="match status" value="1"/>
</dbReference>
<comment type="caution">
    <text evidence="7">The sequence shown here is derived from an EMBL/GenBank/DDBJ whole genome shotgun (WGS) entry which is preliminary data.</text>
</comment>
<dbReference type="Pfam" id="PF00155">
    <property type="entry name" value="Aminotran_1_2"/>
    <property type="match status" value="1"/>
</dbReference>
<dbReference type="PANTHER" id="PTHR43525">
    <property type="entry name" value="PROTEIN MALY"/>
    <property type="match status" value="1"/>
</dbReference>
<evidence type="ECO:0000256" key="1">
    <source>
        <dbReference type="ARBA" id="ARBA00001933"/>
    </source>
</evidence>